<evidence type="ECO:0000256" key="1">
    <source>
        <dbReference type="SAM" id="Phobius"/>
    </source>
</evidence>
<sequence length="227" mass="25975">MEEEKLLTGEESLQLITGMINKAKNSFHDSGTSMLLWGSCVSVAAMVTYLQLEFNFSIGFNIWLIILFAVIPQVFITMRENRRRKVVGYDGYAINVVWSTYAFTICGLIIYESIVPSAFQHIIQNEGWQLTKHYLDQSRPDEVLEPFTLSITSIYILIYAFPTIIMGRIRNYRPMITGAIITYVLFVASCFTTTKYDMIFSCIAAIACWLIPGLILRKKYLKQKANV</sequence>
<feature type="transmembrane region" description="Helical" evidence="1">
    <location>
        <begin position="147"/>
        <end position="167"/>
    </location>
</feature>
<feature type="transmembrane region" description="Helical" evidence="1">
    <location>
        <begin position="198"/>
        <end position="216"/>
    </location>
</feature>
<accession>A0ABV3ZG94</accession>
<keyword evidence="3" id="KW-1185">Reference proteome</keyword>
<protein>
    <submittedName>
        <fullName evidence="2">Uncharacterized protein</fullName>
    </submittedName>
</protein>
<feature type="transmembrane region" description="Helical" evidence="1">
    <location>
        <begin position="34"/>
        <end position="52"/>
    </location>
</feature>
<name>A0ABV3ZG94_9BACT</name>
<gene>
    <name evidence="2" type="ORF">QTN47_13790</name>
</gene>
<evidence type="ECO:0000313" key="2">
    <source>
        <dbReference type="EMBL" id="MEX6688580.1"/>
    </source>
</evidence>
<keyword evidence="1" id="KW-0812">Transmembrane</keyword>
<dbReference type="EMBL" id="JAULBC010000004">
    <property type="protein sequence ID" value="MEX6688580.1"/>
    <property type="molecule type" value="Genomic_DNA"/>
</dbReference>
<feature type="transmembrane region" description="Helical" evidence="1">
    <location>
        <begin position="174"/>
        <end position="192"/>
    </location>
</feature>
<feature type="transmembrane region" description="Helical" evidence="1">
    <location>
        <begin position="58"/>
        <end position="77"/>
    </location>
</feature>
<dbReference type="Proteomes" id="UP001560573">
    <property type="component" value="Unassembled WGS sequence"/>
</dbReference>
<evidence type="ECO:0000313" key="3">
    <source>
        <dbReference type="Proteomes" id="UP001560573"/>
    </source>
</evidence>
<organism evidence="2 3">
    <name type="scientific">Danxiaibacter flavus</name>
    <dbReference type="NCBI Taxonomy" id="3049108"/>
    <lineage>
        <taxon>Bacteria</taxon>
        <taxon>Pseudomonadati</taxon>
        <taxon>Bacteroidota</taxon>
        <taxon>Chitinophagia</taxon>
        <taxon>Chitinophagales</taxon>
        <taxon>Chitinophagaceae</taxon>
        <taxon>Danxiaibacter</taxon>
    </lineage>
</organism>
<feature type="transmembrane region" description="Helical" evidence="1">
    <location>
        <begin position="89"/>
        <end position="111"/>
    </location>
</feature>
<dbReference type="RefSeq" id="WP_369329989.1">
    <property type="nucleotide sequence ID" value="NZ_JAULBC010000004.1"/>
</dbReference>
<keyword evidence="1" id="KW-0472">Membrane</keyword>
<comment type="caution">
    <text evidence="2">The sequence shown here is derived from an EMBL/GenBank/DDBJ whole genome shotgun (WGS) entry which is preliminary data.</text>
</comment>
<reference evidence="2 3" key="1">
    <citation type="submission" date="2023-07" db="EMBL/GenBank/DDBJ databases">
        <authorList>
            <person name="Lian W.-H."/>
        </authorList>
    </citation>
    <scope>NUCLEOTIDE SEQUENCE [LARGE SCALE GENOMIC DNA]</scope>
    <source>
        <strain evidence="2 3">SYSU DXS3180</strain>
    </source>
</reference>
<keyword evidence="1" id="KW-1133">Transmembrane helix</keyword>
<proteinExistence type="predicted"/>